<dbReference type="EMBL" id="GIFC01009116">
    <property type="protein sequence ID" value="MXU91199.1"/>
    <property type="molecule type" value="Transcribed_RNA"/>
</dbReference>
<organism evidence="1">
    <name type="scientific">Ixodes ricinus</name>
    <name type="common">Common tick</name>
    <name type="synonym">Acarus ricinus</name>
    <dbReference type="NCBI Taxonomy" id="34613"/>
    <lineage>
        <taxon>Eukaryota</taxon>
        <taxon>Metazoa</taxon>
        <taxon>Ecdysozoa</taxon>
        <taxon>Arthropoda</taxon>
        <taxon>Chelicerata</taxon>
        <taxon>Arachnida</taxon>
        <taxon>Acari</taxon>
        <taxon>Parasitiformes</taxon>
        <taxon>Ixodida</taxon>
        <taxon>Ixodoidea</taxon>
        <taxon>Ixodidae</taxon>
        <taxon>Ixodinae</taxon>
        <taxon>Ixodes</taxon>
    </lineage>
</organism>
<sequence>MFYLLAFFVSIRLRAKETLSTLRERTHFERAKHTRSSSESVVRENILLLVALAALALILKRSIDTAQCSGPQLRQRCKLSVRNKVWQASTYAILDESAYSAPNRNWEPRRCHKHEQEQAV</sequence>
<proteinExistence type="predicted"/>
<name>A0A6B0UN05_IXORI</name>
<reference evidence="1" key="1">
    <citation type="submission" date="2019-12" db="EMBL/GenBank/DDBJ databases">
        <title>An insight into the sialome of adult female Ixodes ricinus ticks feeding for 6 days.</title>
        <authorList>
            <person name="Perner J."/>
            <person name="Ribeiro J.M.C."/>
        </authorList>
    </citation>
    <scope>NUCLEOTIDE SEQUENCE</scope>
    <source>
        <strain evidence="1">Semi-engorged</strain>
        <tissue evidence="1">Salivary glands</tissue>
    </source>
</reference>
<evidence type="ECO:0000313" key="1">
    <source>
        <dbReference type="EMBL" id="MXU91199.1"/>
    </source>
</evidence>
<dbReference type="AlphaFoldDB" id="A0A6B0UN05"/>
<protein>
    <submittedName>
        <fullName evidence="1">Uncharacterized protein</fullName>
    </submittedName>
</protein>
<accession>A0A6B0UN05</accession>